<dbReference type="Proteomes" id="UP000308365">
    <property type="component" value="Unassembled WGS sequence"/>
</dbReference>
<name>A0A4U1FB65_MONMO</name>
<comment type="caution">
    <text evidence="2">The sequence shown here is derived from an EMBL/GenBank/DDBJ whole genome shotgun (WGS) entry which is preliminary data.</text>
</comment>
<evidence type="ECO:0000313" key="2">
    <source>
        <dbReference type="EMBL" id="TKC46882.1"/>
    </source>
</evidence>
<dbReference type="EMBL" id="RWIC01000238">
    <property type="protein sequence ID" value="TKC46882.1"/>
    <property type="molecule type" value="Genomic_DNA"/>
</dbReference>
<accession>A0A4U1FB65</accession>
<dbReference type="AlphaFoldDB" id="A0A4U1FB65"/>
<keyword evidence="1" id="KW-0812">Transmembrane</keyword>
<reference evidence="3" key="1">
    <citation type="journal article" date="2019" name="IScience">
        <title>Narwhal Genome Reveals Long-Term Low Genetic Diversity despite Current Large Abundance Size.</title>
        <authorList>
            <person name="Westbury M.V."/>
            <person name="Petersen B."/>
            <person name="Garde E."/>
            <person name="Heide-Jorgensen M.P."/>
            <person name="Lorenzen E.D."/>
        </authorList>
    </citation>
    <scope>NUCLEOTIDE SEQUENCE [LARGE SCALE GENOMIC DNA]</scope>
</reference>
<feature type="transmembrane region" description="Helical" evidence="1">
    <location>
        <begin position="21"/>
        <end position="40"/>
    </location>
</feature>
<evidence type="ECO:0000256" key="1">
    <source>
        <dbReference type="SAM" id="Phobius"/>
    </source>
</evidence>
<evidence type="ECO:0000313" key="3">
    <source>
        <dbReference type="Proteomes" id="UP000308365"/>
    </source>
</evidence>
<keyword evidence="1" id="KW-1133">Transmembrane helix</keyword>
<protein>
    <submittedName>
        <fullName evidence="2">Uncharacterized protein</fullName>
    </submittedName>
</protein>
<keyword evidence="1" id="KW-0472">Membrane</keyword>
<sequence length="182" mass="20067">MGIVNGAPSPGSCLRYRGCRITLGNVLTLLSLASLFLPLLLGLRERHPAQRFLLITANAFSCPFLMVLSANTLRWFRRFSKRKMRELVRRAGEASLLLAPHSALMGCEIRNRLCFVYALLGDCRRALLGAPEGEALLQEAPLQFSSGYTCCLAHAHRPHREDAAGAPGHVELGLCFCQFICL</sequence>
<feature type="transmembrane region" description="Helical" evidence="1">
    <location>
        <begin position="52"/>
        <end position="76"/>
    </location>
</feature>
<gene>
    <name evidence="2" type="ORF">EI555_006750</name>
</gene>
<proteinExistence type="predicted"/>
<organism evidence="2 3">
    <name type="scientific">Monodon monoceros</name>
    <name type="common">Narwhal</name>
    <name type="synonym">Ceratodon monodon</name>
    <dbReference type="NCBI Taxonomy" id="40151"/>
    <lineage>
        <taxon>Eukaryota</taxon>
        <taxon>Metazoa</taxon>
        <taxon>Chordata</taxon>
        <taxon>Craniata</taxon>
        <taxon>Vertebrata</taxon>
        <taxon>Euteleostomi</taxon>
        <taxon>Mammalia</taxon>
        <taxon>Eutheria</taxon>
        <taxon>Laurasiatheria</taxon>
        <taxon>Artiodactyla</taxon>
        <taxon>Whippomorpha</taxon>
        <taxon>Cetacea</taxon>
        <taxon>Odontoceti</taxon>
        <taxon>Monodontidae</taxon>
        <taxon>Monodon</taxon>
    </lineage>
</organism>